<comment type="caution">
    <text evidence="1">The sequence shown here is derived from an EMBL/GenBank/DDBJ whole genome shotgun (WGS) entry which is preliminary data.</text>
</comment>
<gene>
    <name evidence="1" type="ORF">O6P43_020057</name>
</gene>
<proteinExistence type="predicted"/>
<organism evidence="1 2">
    <name type="scientific">Quillaja saponaria</name>
    <name type="common">Soap bark tree</name>
    <dbReference type="NCBI Taxonomy" id="32244"/>
    <lineage>
        <taxon>Eukaryota</taxon>
        <taxon>Viridiplantae</taxon>
        <taxon>Streptophyta</taxon>
        <taxon>Embryophyta</taxon>
        <taxon>Tracheophyta</taxon>
        <taxon>Spermatophyta</taxon>
        <taxon>Magnoliopsida</taxon>
        <taxon>eudicotyledons</taxon>
        <taxon>Gunneridae</taxon>
        <taxon>Pentapetalae</taxon>
        <taxon>rosids</taxon>
        <taxon>fabids</taxon>
        <taxon>Fabales</taxon>
        <taxon>Quillajaceae</taxon>
        <taxon>Quillaja</taxon>
    </lineage>
</organism>
<evidence type="ECO:0000313" key="2">
    <source>
        <dbReference type="Proteomes" id="UP001163823"/>
    </source>
</evidence>
<sequence length="74" mass="8489">MAVNSFARGNNIQLVGELFSSHNKSPSFFLVPFPGEYLCGFFWWPKSPLLQLKQTALVASRSFYEFPPYSWPPD</sequence>
<reference evidence="1" key="1">
    <citation type="journal article" date="2023" name="Science">
        <title>Elucidation of the pathway for biosynthesis of saponin adjuvants from the soapbark tree.</title>
        <authorList>
            <person name="Reed J."/>
            <person name="Orme A."/>
            <person name="El-Demerdash A."/>
            <person name="Owen C."/>
            <person name="Martin L.B.B."/>
            <person name="Misra R.C."/>
            <person name="Kikuchi S."/>
            <person name="Rejzek M."/>
            <person name="Martin A.C."/>
            <person name="Harkess A."/>
            <person name="Leebens-Mack J."/>
            <person name="Louveau T."/>
            <person name="Stephenson M.J."/>
            <person name="Osbourn A."/>
        </authorList>
    </citation>
    <scope>NUCLEOTIDE SEQUENCE</scope>
    <source>
        <strain evidence="1">S10</strain>
    </source>
</reference>
<keyword evidence="2" id="KW-1185">Reference proteome</keyword>
<accession>A0AAD7PKW8</accession>
<dbReference type="KEGG" id="qsa:O6P43_020057"/>
<dbReference type="AlphaFoldDB" id="A0AAD7PKW8"/>
<dbReference type="EMBL" id="JARAOO010000008">
    <property type="protein sequence ID" value="KAJ7959486.1"/>
    <property type="molecule type" value="Genomic_DNA"/>
</dbReference>
<evidence type="ECO:0000313" key="1">
    <source>
        <dbReference type="EMBL" id="KAJ7959486.1"/>
    </source>
</evidence>
<dbReference type="Proteomes" id="UP001163823">
    <property type="component" value="Chromosome 8"/>
</dbReference>
<protein>
    <submittedName>
        <fullName evidence="1">Uncharacterized protein</fullName>
    </submittedName>
</protein>
<name>A0AAD7PKW8_QUISA</name>